<name>A0AAD5Y834_9FUNG</name>
<organism evidence="2 3">
    <name type="scientific">Boothiomyces macroporosus</name>
    <dbReference type="NCBI Taxonomy" id="261099"/>
    <lineage>
        <taxon>Eukaryota</taxon>
        <taxon>Fungi</taxon>
        <taxon>Fungi incertae sedis</taxon>
        <taxon>Chytridiomycota</taxon>
        <taxon>Chytridiomycota incertae sedis</taxon>
        <taxon>Chytridiomycetes</taxon>
        <taxon>Rhizophydiales</taxon>
        <taxon>Terramycetaceae</taxon>
        <taxon>Boothiomyces</taxon>
    </lineage>
</organism>
<dbReference type="Proteomes" id="UP001210925">
    <property type="component" value="Unassembled WGS sequence"/>
</dbReference>
<evidence type="ECO:0000313" key="2">
    <source>
        <dbReference type="EMBL" id="KAJ3261402.1"/>
    </source>
</evidence>
<dbReference type="EMBL" id="JADGKB010000006">
    <property type="protein sequence ID" value="KAJ3261402.1"/>
    <property type="molecule type" value="Genomic_DNA"/>
</dbReference>
<feature type="region of interest" description="Disordered" evidence="1">
    <location>
        <begin position="397"/>
        <end position="440"/>
    </location>
</feature>
<keyword evidence="3" id="KW-1185">Reference proteome</keyword>
<accession>A0AAD5Y834</accession>
<reference evidence="2" key="1">
    <citation type="submission" date="2020-05" db="EMBL/GenBank/DDBJ databases">
        <title>Phylogenomic resolution of chytrid fungi.</title>
        <authorList>
            <person name="Stajich J.E."/>
            <person name="Amses K."/>
            <person name="Simmons R."/>
            <person name="Seto K."/>
            <person name="Myers J."/>
            <person name="Bonds A."/>
            <person name="Quandt C.A."/>
            <person name="Barry K."/>
            <person name="Liu P."/>
            <person name="Grigoriev I."/>
            <person name="Longcore J.E."/>
            <person name="James T.Y."/>
        </authorList>
    </citation>
    <scope>NUCLEOTIDE SEQUENCE</scope>
    <source>
        <strain evidence="2">PLAUS21</strain>
    </source>
</reference>
<evidence type="ECO:0000313" key="3">
    <source>
        <dbReference type="Proteomes" id="UP001210925"/>
    </source>
</evidence>
<gene>
    <name evidence="2" type="ORF">HK103_006010</name>
</gene>
<feature type="region of interest" description="Disordered" evidence="1">
    <location>
        <begin position="227"/>
        <end position="311"/>
    </location>
</feature>
<comment type="caution">
    <text evidence="2">The sequence shown here is derived from an EMBL/GenBank/DDBJ whole genome shotgun (WGS) entry which is preliminary data.</text>
</comment>
<dbReference type="AlphaFoldDB" id="A0AAD5Y834"/>
<sequence length="440" mass="48646">MSSASDSPLNMLASVITNPSSKQVQGNYNSTLVKVTPIGMIQGKPVDIFTFPSGTYFTSDALNLLFFKTASVVRHLSSVQSIVYQDVQTKTIYIPSEALKQIAETIGNLQLGALAKISADDVVKGGAKLFLSSLDGLVLHTKNEATITMTVSQYIPEQRTNVSEYSPERGTKRPATESENGEEKEPKSAKTRNKRLSIDTRFSEKLENNSVILEQMKSSYKLKQQQQAIIDSRTRGSAVSAHPDSGQSGLRLNIKKPQNGLNSIEQLVSPRSEFPTRELPRPRGYEMQTQSAHPLSQPSRLPSPTGSNTAQKQQFMGMMEQIYESSEQTARLQSQLKEQIRKSATLLYTLSSSGQMIEGLVRSHFRDMQTQYSEKFGLALTDLNRRLVAIEQRTFGSSKSDAFTPSGALKSLPKDESNNSLSSIADRVENLERSNYANTE</sequence>
<feature type="compositionally biased region" description="Basic and acidic residues" evidence="1">
    <location>
        <begin position="166"/>
        <end position="188"/>
    </location>
</feature>
<feature type="region of interest" description="Disordered" evidence="1">
    <location>
        <begin position="158"/>
        <end position="196"/>
    </location>
</feature>
<proteinExistence type="predicted"/>
<feature type="compositionally biased region" description="Basic and acidic residues" evidence="1">
    <location>
        <begin position="274"/>
        <end position="284"/>
    </location>
</feature>
<evidence type="ECO:0000256" key="1">
    <source>
        <dbReference type="SAM" id="MobiDB-lite"/>
    </source>
</evidence>
<feature type="compositionally biased region" description="Polar residues" evidence="1">
    <location>
        <begin position="287"/>
        <end position="311"/>
    </location>
</feature>
<protein>
    <submittedName>
        <fullName evidence="2">Uncharacterized protein</fullName>
    </submittedName>
</protein>